<feature type="compositionally biased region" description="Basic and acidic residues" evidence="1">
    <location>
        <begin position="1"/>
        <end position="21"/>
    </location>
</feature>
<sequence>MVGDVHADDARDDRNTRRGETPPHGTTPQEVTLPDGSAMPRLGMGTWYLGEGRRPFDDEATALRAGLDAGVRLIDTAEMYADGGAERLVGAAIDGYDRGSLYIVSKVYPHNAGRRHLRRSLEASLRRLGTDYLDMYLLHWRGSVPLRETVDCMEQAVEDGLIRRWGVSNLDLNDMRELMDVSRGSHCCVDQVLYHLGSRGIEVDLLPWLRGRRIPVMAYCPLAQAGRLRDGLLGSAAVREVAAAHGFTPMQVLLAFVLHQPDMIAIPRSGVPEHVLANAAVLDSPLSDAEYAELSRAFPAPDHPVPLDME</sequence>
<dbReference type="eggNOG" id="COG0656">
    <property type="taxonomic scope" value="Bacteria"/>
</dbReference>
<organism evidence="3 4">
    <name type="scientific">Bifidobacterium stellenboschense</name>
    <dbReference type="NCBI Taxonomy" id="762211"/>
    <lineage>
        <taxon>Bacteria</taxon>
        <taxon>Bacillati</taxon>
        <taxon>Actinomycetota</taxon>
        <taxon>Actinomycetes</taxon>
        <taxon>Bifidobacteriales</taxon>
        <taxon>Bifidobacteriaceae</taxon>
        <taxon>Bifidobacterium</taxon>
    </lineage>
</organism>
<accession>A0A087D8S6</accession>
<evidence type="ECO:0000313" key="3">
    <source>
        <dbReference type="EMBL" id="KFI91926.1"/>
    </source>
</evidence>
<comment type="caution">
    <text evidence="3">The sequence shown here is derived from an EMBL/GenBank/DDBJ whole genome shotgun (WGS) entry which is preliminary data.</text>
</comment>
<feature type="domain" description="NADP-dependent oxidoreductase" evidence="2">
    <location>
        <begin position="41"/>
        <end position="295"/>
    </location>
</feature>
<dbReference type="Proteomes" id="UP000029004">
    <property type="component" value="Unassembled WGS sequence"/>
</dbReference>
<dbReference type="PANTHER" id="PTHR43638">
    <property type="entry name" value="OXIDOREDUCTASE, ALDO/KETO REDUCTASE FAMILY PROTEIN"/>
    <property type="match status" value="1"/>
</dbReference>
<dbReference type="SUPFAM" id="SSF51430">
    <property type="entry name" value="NAD(P)-linked oxidoreductase"/>
    <property type="match status" value="1"/>
</dbReference>
<dbReference type="GO" id="GO:0047017">
    <property type="term" value="F:prostaglandin F synthase activity"/>
    <property type="evidence" value="ECO:0007669"/>
    <property type="project" value="UniProtKB-EC"/>
</dbReference>
<name>A0A087D8S6_9BIFI</name>
<feature type="region of interest" description="Disordered" evidence="1">
    <location>
        <begin position="1"/>
        <end position="37"/>
    </location>
</feature>
<keyword evidence="3" id="KW-0560">Oxidoreductase</keyword>
<protein>
    <submittedName>
        <fullName evidence="3">Aldo/keto reductase</fullName>
        <ecNumber evidence="3">1.1.1.188</ecNumber>
    </submittedName>
</protein>
<dbReference type="EC" id="1.1.1.188" evidence="3"/>
<dbReference type="STRING" id="762211.BSTEL_2224"/>
<dbReference type="Gene3D" id="3.20.20.100">
    <property type="entry name" value="NADP-dependent oxidoreductase domain"/>
    <property type="match status" value="1"/>
</dbReference>
<dbReference type="AlphaFoldDB" id="A0A087D8S6"/>
<dbReference type="InterPro" id="IPR023210">
    <property type="entry name" value="NADP_OxRdtase_dom"/>
</dbReference>
<dbReference type="InterPro" id="IPR036812">
    <property type="entry name" value="NAD(P)_OxRdtase_dom_sf"/>
</dbReference>
<dbReference type="OrthoDB" id="3664926at2"/>
<dbReference type="CDD" id="cd19138">
    <property type="entry name" value="AKR_YeaE"/>
    <property type="match status" value="1"/>
</dbReference>
<evidence type="ECO:0000259" key="2">
    <source>
        <dbReference type="Pfam" id="PF00248"/>
    </source>
</evidence>
<evidence type="ECO:0000313" key="4">
    <source>
        <dbReference type="Proteomes" id="UP000029004"/>
    </source>
</evidence>
<dbReference type="EMBL" id="JGZP01000033">
    <property type="protein sequence ID" value="KFI91926.1"/>
    <property type="molecule type" value="Genomic_DNA"/>
</dbReference>
<dbReference type="RefSeq" id="WP_084686299.1">
    <property type="nucleotide sequence ID" value="NZ_JGZP01000033.1"/>
</dbReference>
<keyword evidence="4" id="KW-1185">Reference proteome</keyword>
<evidence type="ECO:0000256" key="1">
    <source>
        <dbReference type="SAM" id="MobiDB-lite"/>
    </source>
</evidence>
<gene>
    <name evidence="3" type="ORF">BSTEL_2224</name>
</gene>
<dbReference type="Pfam" id="PF00248">
    <property type="entry name" value="Aldo_ket_red"/>
    <property type="match status" value="1"/>
</dbReference>
<reference evidence="3 4" key="1">
    <citation type="submission" date="2014-03" db="EMBL/GenBank/DDBJ databases">
        <title>Genomics of Bifidobacteria.</title>
        <authorList>
            <person name="Ventura M."/>
            <person name="Milani C."/>
            <person name="Lugli G.A."/>
        </authorList>
    </citation>
    <scope>NUCLEOTIDE SEQUENCE [LARGE SCALE GENOMIC DNA]</scope>
    <source>
        <strain evidence="3 4">DSM 23968</strain>
    </source>
</reference>
<proteinExistence type="predicted"/>
<dbReference type="InterPro" id="IPR020471">
    <property type="entry name" value="AKR"/>
</dbReference>
<dbReference type="PRINTS" id="PR00069">
    <property type="entry name" value="ALDKETRDTASE"/>
</dbReference>
<dbReference type="PANTHER" id="PTHR43638:SF3">
    <property type="entry name" value="ALDEHYDE REDUCTASE"/>
    <property type="match status" value="1"/>
</dbReference>